<dbReference type="PANTHER" id="PTHR43580:SF2">
    <property type="entry name" value="CYTOKINE-LIKE NUCLEAR FACTOR N-PAC"/>
    <property type="match status" value="1"/>
</dbReference>
<evidence type="ECO:0000313" key="6">
    <source>
        <dbReference type="Proteomes" id="UP000315677"/>
    </source>
</evidence>
<proteinExistence type="inferred from homology"/>
<dbReference type="GO" id="GO:0050661">
    <property type="term" value="F:NADP binding"/>
    <property type="evidence" value="ECO:0007669"/>
    <property type="project" value="InterPro"/>
</dbReference>
<dbReference type="InterPro" id="IPR051265">
    <property type="entry name" value="HIBADH-related_NP60_sf"/>
</dbReference>
<sequence>MRNENDNGDDEKAVAVLGLGAMGTALAEAFLAAGRPTTVWNRTPAKAQALAARGAVAPPTLTDAVRASRLVVVCLLDHASVHEALDPVADELAGRVLVNLTNGTPSQARELASWAAGHGAELLDGGIMAVPPMIGTPAAFVLYSGPQGAFDAHRGALDALGESVYVGSDHGQAALRDLALLSGMYGMYMGVMQAFALTRGEVPATEFAPMLRRWLTGMGVLVDSTAAQLDSGDYVTGVVSNLAMQTAAYPNFLAVAQEQGVRPDFIAPLYPLMQRRVADGFGHEDVTGVIDLLRIDENQKEN</sequence>
<dbReference type="InterPro" id="IPR013328">
    <property type="entry name" value="6PGD_dom2"/>
</dbReference>
<dbReference type="Proteomes" id="UP000315677">
    <property type="component" value="Unassembled WGS sequence"/>
</dbReference>
<accession>A0A543DIJ8</accession>
<feature type="domain" description="6-phosphogluconate dehydrogenase NADP-binding" evidence="3">
    <location>
        <begin position="14"/>
        <end position="166"/>
    </location>
</feature>
<dbReference type="Gene3D" id="1.10.1040.10">
    <property type="entry name" value="N-(1-d-carboxylethyl)-l-norvaline Dehydrogenase, domain 2"/>
    <property type="match status" value="1"/>
</dbReference>
<name>A0A543DIJ8_9PSEU</name>
<organism evidence="5 6">
    <name type="scientific">Pseudonocardia kunmingensis</name>
    <dbReference type="NCBI Taxonomy" id="630975"/>
    <lineage>
        <taxon>Bacteria</taxon>
        <taxon>Bacillati</taxon>
        <taxon>Actinomycetota</taxon>
        <taxon>Actinomycetes</taxon>
        <taxon>Pseudonocardiales</taxon>
        <taxon>Pseudonocardiaceae</taxon>
        <taxon>Pseudonocardia</taxon>
    </lineage>
</organism>
<evidence type="ECO:0000256" key="1">
    <source>
        <dbReference type="ARBA" id="ARBA00009080"/>
    </source>
</evidence>
<dbReference type="RefSeq" id="WP_142057145.1">
    <property type="nucleotide sequence ID" value="NZ_VFPA01000003.1"/>
</dbReference>
<evidence type="ECO:0000313" key="5">
    <source>
        <dbReference type="EMBL" id="TQM09152.1"/>
    </source>
</evidence>
<evidence type="ECO:0000259" key="4">
    <source>
        <dbReference type="Pfam" id="PF21761"/>
    </source>
</evidence>
<gene>
    <name evidence="5" type="ORF">FB558_4902</name>
</gene>
<dbReference type="Pfam" id="PF21761">
    <property type="entry name" value="RedAm-like_C"/>
    <property type="match status" value="1"/>
</dbReference>
<comment type="similarity">
    <text evidence="1">Belongs to the HIBADH-related family.</text>
</comment>
<dbReference type="OrthoDB" id="9135493at2"/>
<dbReference type="Pfam" id="PF03446">
    <property type="entry name" value="NAD_binding_2"/>
    <property type="match status" value="1"/>
</dbReference>
<dbReference type="InterPro" id="IPR036291">
    <property type="entry name" value="NAD(P)-bd_dom_sf"/>
</dbReference>
<reference evidence="5 6" key="1">
    <citation type="submission" date="2019-06" db="EMBL/GenBank/DDBJ databases">
        <title>Sequencing the genomes of 1000 actinobacteria strains.</title>
        <authorList>
            <person name="Klenk H.-P."/>
        </authorList>
    </citation>
    <scope>NUCLEOTIDE SEQUENCE [LARGE SCALE GENOMIC DNA]</scope>
    <source>
        <strain evidence="5 6">DSM 45301</strain>
    </source>
</reference>
<keyword evidence="2" id="KW-0560">Oxidoreductase</keyword>
<dbReference type="GO" id="GO:0016491">
    <property type="term" value="F:oxidoreductase activity"/>
    <property type="evidence" value="ECO:0007669"/>
    <property type="project" value="UniProtKB-KW"/>
</dbReference>
<comment type="caution">
    <text evidence="5">The sequence shown here is derived from an EMBL/GenBank/DDBJ whole genome shotgun (WGS) entry which is preliminary data.</text>
</comment>
<dbReference type="InterPro" id="IPR048666">
    <property type="entry name" value="RedAm-like_C"/>
</dbReference>
<dbReference type="SUPFAM" id="SSF51735">
    <property type="entry name" value="NAD(P)-binding Rossmann-fold domains"/>
    <property type="match status" value="1"/>
</dbReference>
<protein>
    <submittedName>
        <fullName evidence="5">3-hydroxyisobutyrate dehydrogenase-like beta-hydroxyacid dehydrogenase</fullName>
    </submittedName>
</protein>
<feature type="domain" description="NADPH-dependent reductive aminase-like C-terminal" evidence="4">
    <location>
        <begin position="169"/>
        <end position="294"/>
    </location>
</feature>
<evidence type="ECO:0000259" key="3">
    <source>
        <dbReference type="Pfam" id="PF03446"/>
    </source>
</evidence>
<dbReference type="PIRSF" id="PIRSF000103">
    <property type="entry name" value="HIBADH"/>
    <property type="match status" value="1"/>
</dbReference>
<keyword evidence="6" id="KW-1185">Reference proteome</keyword>
<dbReference type="PANTHER" id="PTHR43580">
    <property type="entry name" value="OXIDOREDUCTASE GLYR1-RELATED"/>
    <property type="match status" value="1"/>
</dbReference>
<dbReference type="InterPro" id="IPR006115">
    <property type="entry name" value="6PGDH_NADP-bd"/>
</dbReference>
<dbReference type="Gene3D" id="3.40.50.720">
    <property type="entry name" value="NAD(P)-binding Rossmann-like Domain"/>
    <property type="match status" value="1"/>
</dbReference>
<evidence type="ECO:0000256" key="2">
    <source>
        <dbReference type="ARBA" id="ARBA00023002"/>
    </source>
</evidence>
<dbReference type="InterPro" id="IPR015815">
    <property type="entry name" value="HIBADH-related"/>
</dbReference>
<dbReference type="EMBL" id="VFPA01000003">
    <property type="protein sequence ID" value="TQM09152.1"/>
    <property type="molecule type" value="Genomic_DNA"/>
</dbReference>
<dbReference type="AlphaFoldDB" id="A0A543DIJ8"/>